<feature type="domain" description="Bro-N" evidence="1">
    <location>
        <begin position="1"/>
        <end position="110"/>
    </location>
</feature>
<dbReference type="Pfam" id="PF02498">
    <property type="entry name" value="Bro-N"/>
    <property type="match status" value="1"/>
</dbReference>
<gene>
    <name evidence="2" type="ORF">EHB58_09430</name>
</gene>
<proteinExistence type="predicted"/>
<dbReference type="SMART" id="SM01040">
    <property type="entry name" value="Bro-N"/>
    <property type="match status" value="1"/>
</dbReference>
<protein>
    <recommendedName>
        <fullName evidence="1">Bro-N domain-containing protein</fullName>
    </recommendedName>
</protein>
<evidence type="ECO:0000313" key="2">
    <source>
        <dbReference type="EMBL" id="EBZ8648434.1"/>
    </source>
</evidence>
<name>A0A5X4PE17_SALET</name>
<comment type="caution">
    <text evidence="2">The sequence shown here is derived from an EMBL/GenBank/DDBJ whole genome shotgun (WGS) entry which is preliminary data.</text>
</comment>
<sequence>MANQLVFHNTHFDIVEHNHQIWLSAKQLAEAIGYKCVKSITNLYNQNSDEFTDGMSQVIESVTSGNYRKKVRIFSLRGAHLIAMFARTPVAKEFRRWVLDILDREVNNPASEPKANTTTDERTPLRDAVNLLVGKKSIMYDEAYRYIHQRFNISHIDELPKNKIPLAIEYIYRLALDCEQPPAHNNPTQPVILNGRILTEYKNGLVYIQEVLKDEVIVGTMDTFEWIQNRAGFVVVRKELLEQINLAFSRQSSRKLTAPHTATSAR</sequence>
<organism evidence="2">
    <name type="scientific">Salmonella enterica subsp. enterica serovar Hull</name>
    <dbReference type="NCBI Taxonomy" id="1403564"/>
    <lineage>
        <taxon>Bacteria</taxon>
        <taxon>Pseudomonadati</taxon>
        <taxon>Pseudomonadota</taxon>
        <taxon>Gammaproteobacteria</taxon>
        <taxon>Enterobacterales</taxon>
        <taxon>Enterobacteriaceae</taxon>
        <taxon>Salmonella</taxon>
    </lineage>
</organism>
<dbReference type="InterPro" id="IPR003497">
    <property type="entry name" value="BRO_N_domain"/>
</dbReference>
<evidence type="ECO:0000259" key="1">
    <source>
        <dbReference type="PROSITE" id="PS51750"/>
    </source>
</evidence>
<accession>A0A5X4PE17</accession>
<reference evidence="2" key="1">
    <citation type="submission" date="2018-11" db="EMBL/GenBank/DDBJ databases">
        <authorList>
            <person name="Ashton P.M."/>
            <person name="Dallman T."/>
            <person name="Nair S."/>
            <person name="De Pinna E."/>
            <person name="Peters T."/>
            <person name="Grant K."/>
        </authorList>
    </citation>
    <scope>NUCLEOTIDE SEQUENCE</scope>
    <source>
        <strain evidence="2">638096</strain>
    </source>
</reference>
<dbReference type="EMBL" id="AAHSMS010000010">
    <property type="protein sequence ID" value="EBZ8648434.1"/>
    <property type="molecule type" value="Genomic_DNA"/>
</dbReference>
<dbReference type="PROSITE" id="PS51750">
    <property type="entry name" value="BRO_N"/>
    <property type="match status" value="1"/>
</dbReference>
<dbReference type="AlphaFoldDB" id="A0A5X4PE17"/>